<comment type="caution">
    <text evidence="4">The sequence shown here is derived from an EMBL/GenBank/DDBJ whole genome shotgun (WGS) entry which is preliminary data.</text>
</comment>
<dbReference type="EC" id="2.3.1.-" evidence="4"/>
<dbReference type="PANTHER" id="PTHR43800">
    <property type="entry name" value="PEPTIDYL-LYSINE N-ACETYLTRANSFERASE YJAB"/>
    <property type="match status" value="1"/>
</dbReference>
<evidence type="ECO:0000256" key="1">
    <source>
        <dbReference type="ARBA" id="ARBA00022679"/>
    </source>
</evidence>
<dbReference type="InterPro" id="IPR000182">
    <property type="entry name" value="GNAT_dom"/>
</dbReference>
<dbReference type="SUPFAM" id="SSF55729">
    <property type="entry name" value="Acyl-CoA N-acyltransferases (Nat)"/>
    <property type="match status" value="1"/>
</dbReference>
<dbReference type="Proteomes" id="UP001597521">
    <property type="component" value="Unassembled WGS sequence"/>
</dbReference>
<name>A0ABW5QM92_9HYPH</name>
<sequence>MPKIRPYTPEDRDRLVEIWHQASRVGHPFLSAQDLSEQKVLVRDIYLPKAENWVATDAGEAVGFIGLLDCFVGGLFVHPSAHGRGVGRALIEHAAEVKGQLEVEVYALNVGALEFYQRLGFIQTGIRNSDDQGRPLQLVRLTRPHRE</sequence>
<gene>
    <name evidence="4" type="ORF">ACFSX5_13570</name>
</gene>
<reference evidence="5" key="1">
    <citation type="journal article" date="2019" name="Int. J. Syst. Evol. Microbiol.">
        <title>The Global Catalogue of Microorganisms (GCM) 10K type strain sequencing project: providing services to taxonomists for standard genome sequencing and annotation.</title>
        <authorList>
            <consortium name="The Broad Institute Genomics Platform"/>
            <consortium name="The Broad Institute Genome Sequencing Center for Infectious Disease"/>
            <person name="Wu L."/>
            <person name="Ma J."/>
        </authorList>
    </citation>
    <scope>NUCLEOTIDE SEQUENCE [LARGE SCALE GENOMIC DNA]</scope>
    <source>
        <strain evidence="5">CCM 7427</strain>
    </source>
</reference>
<evidence type="ECO:0000313" key="4">
    <source>
        <dbReference type="EMBL" id="MFD2648815.1"/>
    </source>
</evidence>
<evidence type="ECO:0000259" key="3">
    <source>
        <dbReference type="PROSITE" id="PS51186"/>
    </source>
</evidence>
<proteinExistence type="predicted"/>
<dbReference type="EMBL" id="JBHUNP010000001">
    <property type="protein sequence ID" value="MFD2648815.1"/>
    <property type="molecule type" value="Genomic_DNA"/>
</dbReference>
<dbReference type="Pfam" id="PF13508">
    <property type="entry name" value="Acetyltransf_7"/>
    <property type="match status" value="1"/>
</dbReference>
<dbReference type="InterPro" id="IPR016181">
    <property type="entry name" value="Acyl_CoA_acyltransferase"/>
</dbReference>
<feature type="domain" description="N-acetyltransferase" evidence="3">
    <location>
        <begin position="2"/>
        <end position="146"/>
    </location>
</feature>
<evidence type="ECO:0000256" key="2">
    <source>
        <dbReference type="ARBA" id="ARBA00023315"/>
    </source>
</evidence>
<dbReference type="Gene3D" id="3.40.630.30">
    <property type="match status" value="1"/>
</dbReference>
<dbReference type="GO" id="GO:0016746">
    <property type="term" value="F:acyltransferase activity"/>
    <property type="evidence" value="ECO:0007669"/>
    <property type="project" value="UniProtKB-KW"/>
</dbReference>
<organism evidence="4 5">
    <name type="scientific">Devosia albogilva</name>
    <dbReference type="NCBI Taxonomy" id="429726"/>
    <lineage>
        <taxon>Bacteria</taxon>
        <taxon>Pseudomonadati</taxon>
        <taxon>Pseudomonadota</taxon>
        <taxon>Alphaproteobacteria</taxon>
        <taxon>Hyphomicrobiales</taxon>
        <taxon>Devosiaceae</taxon>
        <taxon>Devosia</taxon>
    </lineage>
</organism>
<dbReference type="CDD" id="cd04301">
    <property type="entry name" value="NAT_SF"/>
    <property type="match status" value="1"/>
</dbReference>
<protein>
    <submittedName>
        <fullName evidence="4">GNAT family N-acetyltransferase</fullName>
        <ecNumber evidence="4">2.3.1.-</ecNumber>
    </submittedName>
</protein>
<keyword evidence="5" id="KW-1185">Reference proteome</keyword>
<dbReference type="RefSeq" id="WP_386834130.1">
    <property type="nucleotide sequence ID" value="NZ_JBHUNP010000001.1"/>
</dbReference>
<dbReference type="PANTHER" id="PTHR43800:SF1">
    <property type="entry name" value="PEPTIDYL-LYSINE N-ACETYLTRANSFERASE YJAB"/>
    <property type="match status" value="1"/>
</dbReference>
<dbReference type="PROSITE" id="PS51186">
    <property type="entry name" value="GNAT"/>
    <property type="match status" value="1"/>
</dbReference>
<keyword evidence="1 4" id="KW-0808">Transferase</keyword>
<evidence type="ECO:0000313" key="5">
    <source>
        <dbReference type="Proteomes" id="UP001597521"/>
    </source>
</evidence>
<keyword evidence="2 4" id="KW-0012">Acyltransferase</keyword>
<accession>A0ABW5QM92</accession>